<proteinExistence type="predicted"/>
<feature type="domain" description="DUF7129" evidence="1">
    <location>
        <begin position="8"/>
        <end position="50"/>
    </location>
</feature>
<dbReference type="HOGENOM" id="CLU_207581_0_0_2"/>
<gene>
    <name evidence="2" type="ordered locus">Hqrw_3010</name>
</gene>
<evidence type="ECO:0000259" key="1">
    <source>
        <dbReference type="Pfam" id="PF23455"/>
    </source>
</evidence>
<name>G0LLK0_HALWC</name>
<dbReference type="InterPro" id="IPR055553">
    <property type="entry name" value="DUF7129"/>
</dbReference>
<sequence>MVIYHGTIDPYATTSSVQECRSCGARFTSADGHCQTCGSTAVQNIAVTRE</sequence>
<dbReference type="Proteomes" id="UP000007954">
    <property type="component" value="Chromosome"/>
</dbReference>
<dbReference type="Pfam" id="PF23455">
    <property type="entry name" value="DUF7129"/>
    <property type="match status" value="1"/>
</dbReference>
<reference evidence="2 3" key="1">
    <citation type="journal article" date="2011" name="PLoS ONE">
        <title>Haloquadratum walsbyi: limited diversity in a global pond.</title>
        <authorList>
            <person name="Dyall-Smith M."/>
            <person name="Pfeiffer F."/>
            <person name="Klee K."/>
            <person name="Palm P."/>
            <person name="Gross K."/>
            <person name="Schuster S.C."/>
            <person name="Rampp M."/>
            <person name="Oesterhelt D."/>
        </authorList>
    </citation>
    <scope>NUCLEOTIDE SEQUENCE [LARGE SCALE GENOMIC DNA]</scope>
    <source>
        <strain evidence="3">DSM 16854 / JCM 12705 / C23</strain>
    </source>
</reference>
<dbReference type="EMBL" id="FR746099">
    <property type="protein sequence ID" value="CCC40806.1"/>
    <property type="molecule type" value="Genomic_DNA"/>
</dbReference>
<evidence type="ECO:0000313" key="3">
    <source>
        <dbReference type="Proteomes" id="UP000007954"/>
    </source>
</evidence>
<dbReference type="AlphaFoldDB" id="G0LLK0"/>
<evidence type="ECO:0000313" key="2">
    <source>
        <dbReference type="EMBL" id="CCC40806.1"/>
    </source>
</evidence>
<organism evidence="2 3">
    <name type="scientific">Haloquadratum walsbyi (strain DSM 16854 / JCM 12705 / C23)</name>
    <dbReference type="NCBI Taxonomy" id="768065"/>
    <lineage>
        <taxon>Archaea</taxon>
        <taxon>Methanobacteriati</taxon>
        <taxon>Methanobacteriota</taxon>
        <taxon>Stenosarchaea group</taxon>
        <taxon>Halobacteria</taxon>
        <taxon>Halobacteriales</taxon>
        <taxon>Haloferacaceae</taxon>
        <taxon>Haloquadratum</taxon>
    </lineage>
</organism>
<dbReference type="KEGG" id="hwc:Hqrw_3010"/>
<accession>G0LLK0</accession>
<protein>
    <submittedName>
        <fullName evidence="2">Small CPxCG-related zinc finger protein</fullName>
    </submittedName>
</protein>